<feature type="domain" description="Mediator complex subunit Med1" evidence="11">
    <location>
        <begin position="73"/>
        <end position="427"/>
    </location>
</feature>
<feature type="compositionally biased region" description="Basic and acidic residues" evidence="10">
    <location>
        <begin position="1147"/>
        <end position="1157"/>
    </location>
</feature>
<evidence type="ECO:0000256" key="8">
    <source>
        <dbReference type="ARBA" id="ARBA00031254"/>
    </source>
</evidence>
<evidence type="ECO:0000256" key="5">
    <source>
        <dbReference type="ARBA" id="ARBA00023159"/>
    </source>
</evidence>
<evidence type="ECO:0000256" key="10">
    <source>
        <dbReference type="SAM" id="MobiDB-lite"/>
    </source>
</evidence>
<dbReference type="PANTHER" id="PTHR12881:SF10">
    <property type="entry name" value="MEDIATOR OF RNA POLYMERASE II TRANSCRIPTION SUBUNIT 1"/>
    <property type="match status" value="1"/>
</dbReference>
<evidence type="ECO:0000256" key="2">
    <source>
        <dbReference type="ARBA" id="ARBA00006210"/>
    </source>
</evidence>
<feature type="region of interest" description="Disordered" evidence="10">
    <location>
        <begin position="1343"/>
        <end position="1410"/>
    </location>
</feature>
<feature type="compositionally biased region" description="Acidic residues" evidence="10">
    <location>
        <begin position="677"/>
        <end position="687"/>
    </location>
</feature>
<feature type="compositionally biased region" description="Polar residues" evidence="10">
    <location>
        <begin position="1134"/>
        <end position="1145"/>
    </location>
</feature>
<feature type="compositionally biased region" description="Low complexity" evidence="10">
    <location>
        <begin position="1246"/>
        <end position="1257"/>
    </location>
</feature>
<feature type="compositionally biased region" description="Acidic residues" evidence="10">
    <location>
        <begin position="557"/>
        <end position="568"/>
    </location>
</feature>
<reference evidence="12 13" key="1">
    <citation type="submission" date="2023-09" db="EMBL/GenBank/DDBJ databases">
        <title>Nesidiocoris tenuis whole genome shotgun sequence.</title>
        <authorList>
            <person name="Shibata T."/>
            <person name="Shimoda M."/>
            <person name="Kobayashi T."/>
            <person name="Uehara T."/>
        </authorList>
    </citation>
    <scope>NUCLEOTIDE SEQUENCE [LARGE SCALE GENOMIC DNA]</scope>
    <source>
        <strain evidence="12 13">Japan</strain>
    </source>
</reference>
<evidence type="ECO:0000256" key="1">
    <source>
        <dbReference type="ARBA" id="ARBA00004123"/>
    </source>
</evidence>
<sequence>MEGSVPSLGNPSTGSPVFGLKEKNKEWQREMLMEKLRSKASQYKSFYETSKILRMTMLEKRYPIDAMERAHLQKCLDMLQQNIKVTTLQAMIERLESVSRQLGLKFVTGPSGMDLFISSDMFYLEVNLEVSGGVKDVKIHHEGQGGQQSCEELVSCLSRRDFADFTAQLEGLASIYQLNADKKVKCKAFTALTSLELDLTELSTLRFTKDPLDQVQHSPVGYLEKRRGGHPMKLTYFVSPYDLLDPAARNRPMKLPPGEGPLTVGTHVSVCMESSSANKLQIQPLVTISRGADGSSWPVYSPIGSNNSITVAGSFVLSLNKPMPISVSIINSITAVTQAPCADLSTTYPLLSLICQNAANAQEINSSKGLFVNVDDQHHCYLMSESRGLEGVIVSSIPFTHPSHVPEIITHLRRQAMFNCVIASCVRPNTKQIDFEKLTMVEVTPLNWRQLSISLEHPLEESMASVEIDLSEPDRIEVKIYTSSSSAGQYSEIATKVFQRCLSIPVTMRTLIKQWSAAGQQQTNRHLFNGGAGGTGGGSGDTSGGTGDTDQGPPDLLDPDVDGVDGDGDLGSGGGGNGSGNSTGMMPGYGDILSDSQGQPTIQPLADPVFDATAFNSSPLDPDLSLGGLTFDDLAGKGIGASGGLLDTAPKVKKKKRKASELGWPGSSPKRKATCDDMVDSSGDDDSTSLGTPTSREASEVRGGTPTSGTSGLDFPTVVDLENSVSGLASSEKTSDNELEEVMLAATGEMIDDAEDAFKIKAKKKKPEKERTANDILMDLENKNLVPPSVSITPITGSNFGSVLSGMGLDRRPGIEIIPITSSPPAPVPTSITITPIPKSSSDDRSKDRKKSREGDKSSSKSSSSGSSDKKRKRKREESPMGPPEKIPPKNDPLSKRVTVSIEPAESSPASPVSAIRKFTSSPTGGNSSSSPLTIIPTKGSPGPSSKTSKSSHQSPKHSPAYSPKSNLISSPKTSSSAGSPKQSSNSSSSSVGKPSLTALKTAVSSPSKEKSSKSSSSSSSKSSSSSSSSCSDKSGRKSPKMKSSSSSSSSSVKSSSRSSTSSPSGGGGPPTGSGGGDGGGGGGGADSAQIGGAGAPAPSGGSDSGKASSLNSSSSSSRNRKGSLSDIVDKLKSAQTPGELSVSPQKDLKKDRDKKAVSGTIATSDIKTSSSTPPSTPGSATPAVPKIDGKSGEYMVKPSSDGMKITINKTKTRDKLKERMHSGSKPGAATALLSKKLSSAPTNLSSSKSASVTSGSGVHKKKPEATGLTPSKISKDKTIKGTSASLSSAFLSSNKDKINPANSAGSLTLASTAAKKENAVFTVVESGLVKALDTKFQIPKLSARANQLAPSGGDKTKPLSLVRGPEENPPQSPSSSVSVHIVPSLRLSPRRSPVISEDDLMDEALVGGK</sequence>
<organism evidence="12 13">
    <name type="scientific">Nesidiocoris tenuis</name>
    <dbReference type="NCBI Taxonomy" id="355587"/>
    <lineage>
        <taxon>Eukaryota</taxon>
        <taxon>Metazoa</taxon>
        <taxon>Ecdysozoa</taxon>
        <taxon>Arthropoda</taxon>
        <taxon>Hexapoda</taxon>
        <taxon>Insecta</taxon>
        <taxon>Pterygota</taxon>
        <taxon>Neoptera</taxon>
        <taxon>Paraneoptera</taxon>
        <taxon>Hemiptera</taxon>
        <taxon>Heteroptera</taxon>
        <taxon>Panheteroptera</taxon>
        <taxon>Cimicomorpha</taxon>
        <taxon>Miridae</taxon>
        <taxon>Dicyphina</taxon>
        <taxon>Nesidiocoris</taxon>
    </lineage>
</organism>
<evidence type="ECO:0000259" key="11">
    <source>
        <dbReference type="Pfam" id="PF10744"/>
    </source>
</evidence>
<dbReference type="Pfam" id="PF10744">
    <property type="entry name" value="Med1"/>
    <property type="match status" value="1"/>
</dbReference>
<proteinExistence type="inferred from homology"/>
<evidence type="ECO:0000256" key="6">
    <source>
        <dbReference type="ARBA" id="ARBA00023163"/>
    </source>
</evidence>
<feature type="compositionally biased region" description="Low complexity" evidence="10">
    <location>
        <begin position="970"/>
        <end position="996"/>
    </location>
</feature>
<accession>A0ABN7AIV6</accession>
<evidence type="ECO:0000313" key="13">
    <source>
        <dbReference type="Proteomes" id="UP001307889"/>
    </source>
</evidence>
<protein>
    <recommendedName>
        <fullName evidence="3 9">Mediator of RNA polymerase II transcription subunit 1</fullName>
    </recommendedName>
    <alternativeName>
        <fullName evidence="8 9">Mediator complex subunit 1</fullName>
    </alternativeName>
</protein>
<feature type="compositionally biased region" description="Low complexity" evidence="10">
    <location>
        <begin position="1374"/>
        <end position="1385"/>
    </location>
</feature>
<feature type="compositionally biased region" description="Gly residues" evidence="10">
    <location>
        <begin position="569"/>
        <end position="581"/>
    </location>
</feature>
<feature type="compositionally biased region" description="Low complexity" evidence="10">
    <location>
        <begin position="1042"/>
        <end position="1064"/>
    </location>
</feature>
<feature type="compositionally biased region" description="Low complexity" evidence="10">
    <location>
        <begin position="1014"/>
        <end position="1033"/>
    </location>
</feature>
<feature type="compositionally biased region" description="Basic and acidic residues" evidence="10">
    <location>
        <begin position="841"/>
        <end position="859"/>
    </location>
</feature>
<dbReference type="InterPro" id="IPR019680">
    <property type="entry name" value="Mediator_Med1"/>
</dbReference>
<feature type="compositionally biased region" description="Low complexity" evidence="10">
    <location>
        <begin position="900"/>
        <end position="960"/>
    </location>
</feature>
<feature type="compositionally biased region" description="Gly residues" evidence="10">
    <location>
        <begin position="1065"/>
        <end position="1086"/>
    </location>
</feature>
<evidence type="ECO:0000256" key="3">
    <source>
        <dbReference type="ARBA" id="ARBA00020612"/>
    </source>
</evidence>
<feature type="compositionally biased region" description="Low complexity" evidence="10">
    <location>
        <begin position="1169"/>
        <end position="1184"/>
    </location>
</feature>
<keyword evidence="6 9" id="KW-0804">Transcription</keyword>
<comment type="subcellular location">
    <subcellularLocation>
        <location evidence="1 9">Nucleus</location>
    </subcellularLocation>
</comment>
<gene>
    <name evidence="12" type="ORF">NTJ_04806</name>
</gene>
<dbReference type="PANTHER" id="PTHR12881">
    <property type="entry name" value="MEDIATOR OF RNA POLYMERASE II TRANSCRIPTION SUBUNIT 1"/>
    <property type="match status" value="1"/>
</dbReference>
<name>A0ABN7AIV6_9HEMI</name>
<comment type="function">
    <text evidence="9">Component of the Mediator complex, a coactivator involved in the regulated transcription of nearly all RNA polymerase II-dependent genes. Mediator functions as a bridge to convey information from gene-specific regulatory proteins to the basal RNA polymerase II transcription machinery. Mediator is recruited to promoters by direct interactions with regulatory proteins and serves as a scaffold for the assembly of a functional preinitiation complex with RNA polymerase II and the general transcription factors.</text>
</comment>
<feature type="region of interest" description="Disordered" evidence="10">
    <location>
        <begin position="525"/>
        <end position="603"/>
    </location>
</feature>
<keyword evidence="13" id="KW-1185">Reference proteome</keyword>
<feature type="compositionally biased region" description="Low complexity" evidence="10">
    <location>
        <begin position="829"/>
        <end position="840"/>
    </location>
</feature>
<evidence type="ECO:0000256" key="9">
    <source>
        <dbReference type="RuleBase" id="RU364059"/>
    </source>
</evidence>
<feature type="compositionally biased region" description="Basic and acidic residues" evidence="10">
    <location>
        <begin position="1212"/>
        <end position="1222"/>
    </location>
</feature>
<evidence type="ECO:0000313" key="12">
    <source>
        <dbReference type="EMBL" id="BES91998.1"/>
    </source>
</evidence>
<dbReference type="EMBL" id="AP028911">
    <property type="protein sequence ID" value="BES91998.1"/>
    <property type="molecule type" value="Genomic_DNA"/>
</dbReference>
<comment type="similarity">
    <text evidence="2 9">Belongs to the Mediator complex subunit 1 family.</text>
</comment>
<evidence type="ECO:0000256" key="7">
    <source>
        <dbReference type="ARBA" id="ARBA00023242"/>
    </source>
</evidence>
<feature type="region of interest" description="Disordered" evidence="10">
    <location>
        <begin position="818"/>
        <end position="1280"/>
    </location>
</feature>
<evidence type="ECO:0000256" key="4">
    <source>
        <dbReference type="ARBA" id="ARBA00023015"/>
    </source>
</evidence>
<dbReference type="InterPro" id="IPR051999">
    <property type="entry name" value="Mediator_complex_subunit_1"/>
</dbReference>
<keyword evidence="5 9" id="KW-0010">Activator</keyword>
<feature type="region of interest" description="Disordered" evidence="10">
    <location>
        <begin position="640"/>
        <end position="717"/>
    </location>
</feature>
<dbReference type="Proteomes" id="UP001307889">
    <property type="component" value="Chromosome 3"/>
</dbReference>
<keyword evidence="4 9" id="KW-0805">Transcription regulation</keyword>
<keyword evidence="7 9" id="KW-0539">Nucleus</keyword>
<feature type="compositionally biased region" description="Gly residues" evidence="10">
    <location>
        <begin position="530"/>
        <end position="547"/>
    </location>
</feature>
<feature type="compositionally biased region" description="Low complexity" evidence="10">
    <location>
        <begin position="1087"/>
        <end position="1127"/>
    </location>
</feature>